<organism evidence="2 3">
    <name type="scientific">Glossina pallidipes</name>
    <name type="common">Tsetse fly</name>
    <dbReference type="NCBI Taxonomy" id="7398"/>
    <lineage>
        <taxon>Eukaryota</taxon>
        <taxon>Metazoa</taxon>
        <taxon>Ecdysozoa</taxon>
        <taxon>Arthropoda</taxon>
        <taxon>Hexapoda</taxon>
        <taxon>Insecta</taxon>
        <taxon>Pterygota</taxon>
        <taxon>Neoptera</taxon>
        <taxon>Endopterygota</taxon>
        <taxon>Diptera</taxon>
        <taxon>Brachycera</taxon>
        <taxon>Muscomorpha</taxon>
        <taxon>Hippoboscoidea</taxon>
        <taxon>Glossinidae</taxon>
        <taxon>Glossina</taxon>
    </lineage>
</organism>
<evidence type="ECO:0000313" key="2">
    <source>
        <dbReference type="EnsemblMetazoa" id="GPAI042140-PA"/>
    </source>
</evidence>
<keyword evidence="1" id="KW-0472">Membrane</keyword>
<reference evidence="3" key="1">
    <citation type="submission" date="2014-03" db="EMBL/GenBank/DDBJ databases">
        <authorList>
            <person name="Aksoy S."/>
            <person name="Warren W."/>
            <person name="Wilson R.K."/>
        </authorList>
    </citation>
    <scope>NUCLEOTIDE SEQUENCE [LARGE SCALE GENOMIC DNA]</scope>
    <source>
        <strain evidence="3">IAEA</strain>
    </source>
</reference>
<evidence type="ECO:0000256" key="1">
    <source>
        <dbReference type="SAM" id="Phobius"/>
    </source>
</evidence>
<dbReference type="AlphaFoldDB" id="A0A1B0ADG8"/>
<keyword evidence="1" id="KW-0812">Transmembrane</keyword>
<accession>A0A1B0ADG8</accession>
<reference evidence="2" key="2">
    <citation type="submission" date="2020-05" db="UniProtKB">
        <authorList>
            <consortium name="EnsemblMetazoa"/>
        </authorList>
    </citation>
    <scope>IDENTIFICATION</scope>
    <source>
        <strain evidence="2">IAEA</strain>
    </source>
</reference>
<name>A0A1B0ADG8_GLOPL</name>
<dbReference type="VEuPathDB" id="VectorBase:GPAI042140"/>
<feature type="transmembrane region" description="Helical" evidence="1">
    <location>
        <begin position="12"/>
        <end position="32"/>
    </location>
</feature>
<keyword evidence="3" id="KW-1185">Reference proteome</keyword>
<keyword evidence="1" id="KW-1133">Transmembrane helix</keyword>
<proteinExistence type="predicted"/>
<protein>
    <submittedName>
        <fullName evidence="2">Uncharacterized protein</fullName>
    </submittedName>
</protein>
<sequence length="124" mass="14344">MQIILGLNGITYCLLLLLLLAVIVGVVILMYFPHLSESKHRRTAWVFQDKSKASTFSVHEDIRYAASLALENRILFIQLLVCLRNLQRRNERLRSTANHSLLTRIQIRKIDIFKARTDVDLAIN</sequence>
<dbReference type="EnsemblMetazoa" id="GPAI042140-RA">
    <property type="protein sequence ID" value="GPAI042140-PA"/>
    <property type="gene ID" value="GPAI042140"/>
</dbReference>
<evidence type="ECO:0000313" key="3">
    <source>
        <dbReference type="Proteomes" id="UP000092445"/>
    </source>
</evidence>
<dbReference type="Proteomes" id="UP000092445">
    <property type="component" value="Unassembled WGS sequence"/>
</dbReference>